<comment type="caution">
    <text evidence="1">The sequence shown here is derived from an EMBL/GenBank/DDBJ whole genome shotgun (WGS) entry which is preliminary data.</text>
</comment>
<dbReference type="Proteomes" id="UP000824782">
    <property type="component" value="Unassembled WGS sequence"/>
</dbReference>
<protein>
    <submittedName>
        <fullName evidence="1">Uncharacterized protein</fullName>
    </submittedName>
</protein>
<dbReference type="EMBL" id="WNYA01015734">
    <property type="protein sequence ID" value="KAG8539196.1"/>
    <property type="molecule type" value="Genomic_DNA"/>
</dbReference>
<gene>
    <name evidence="1" type="ORF">GDO81_021243</name>
</gene>
<organism evidence="1 2">
    <name type="scientific">Engystomops pustulosus</name>
    <name type="common">Tungara frog</name>
    <name type="synonym">Physalaemus pustulosus</name>
    <dbReference type="NCBI Taxonomy" id="76066"/>
    <lineage>
        <taxon>Eukaryota</taxon>
        <taxon>Metazoa</taxon>
        <taxon>Chordata</taxon>
        <taxon>Craniata</taxon>
        <taxon>Vertebrata</taxon>
        <taxon>Euteleostomi</taxon>
        <taxon>Amphibia</taxon>
        <taxon>Batrachia</taxon>
        <taxon>Anura</taxon>
        <taxon>Neobatrachia</taxon>
        <taxon>Hyloidea</taxon>
        <taxon>Leptodactylidae</taxon>
        <taxon>Leiuperinae</taxon>
        <taxon>Engystomops</taxon>
    </lineage>
</organism>
<reference evidence="1" key="1">
    <citation type="thesis" date="2020" institute="ProQuest LLC" country="789 East Eisenhower Parkway, Ann Arbor, MI, USA">
        <title>Comparative Genomics and Chromosome Evolution.</title>
        <authorList>
            <person name="Mudd A.B."/>
        </authorList>
    </citation>
    <scope>NUCLEOTIDE SEQUENCE</scope>
    <source>
        <strain evidence="1">237g6f4</strain>
        <tissue evidence="1">Blood</tissue>
    </source>
</reference>
<evidence type="ECO:0000313" key="2">
    <source>
        <dbReference type="Proteomes" id="UP000824782"/>
    </source>
</evidence>
<dbReference type="AlphaFoldDB" id="A0AAV6YYT1"/>
<sequence>MLKKLPLKLEDLQFCRKSPLSIVTELEALDPEQQQWNWQSPGEKTEFNRNFWQRSETRHFLQVVNYEHK</sequence>
<evidence type="ECO:0000313" key="1">
    <source>
        <dbReference type="EMBL" id="KAG8539196.1"/>
    </source>
</evidence>
<keyword evidence="2" id="KW-1185">Reference proteome</keyword>
<accession>A0AAV6YYT1</accession>
<proteinExistence type="predicted"/>
<name>A0AAV6YYT1_ENGPU</name>